<accession>A0A6A6QDX0</accession>
<evidence type="ECO:0008006" key="3">
    <source>
        <dbReference type="Google" id="ProtNLM"/>
    </source>
</evidence>
<dbReference type="OrthoDB" id="3257538at2759"/>
<dbReference type="Gene3D" id="3.10.129.10">
    <property type="entry name" value="Hotdog Thioesterase"/>
    <property type="match status" value="1"/>
</dbReference>
<dbReference type="SUPFAM" id="SSF54637">
    <property type="entry name" value="Thioesterase/thiol ester dehydrase-isomerase"/>
    <property type="match status" value="1"/>
</dbReference>
<dbReference type="PANTHER" id="PTHR28152:SF1">
    <property type="entry name" value="HYDROXYACYL-THIOESTER DEHYDRATASE TYPE 2, MITOCHONDRIAL"/>
    <property type="match status" value="1"/>
</dbReference>
<dbReference type="AlphaFoldDB" id="A0A6A6QDX0"/>
<dbReference type="Proteomes" id="UP000799750">
    <property type="component" value="Unassembled WGS sequence"/>
</dbReference>
<reference evidence="1" key="1">
    <citation type="journal article" date="2020" name="Stud. Mycol.">
        <title>101 Dothideomycetes genomes: a test case for predicting lifestyles and emergence of pathogens.</title>
        <authorList>
            <person name="Haridas S."/>
            <person name="Albert R."/>
            <person name="Binder M."/>
            <person name="Bloem J."/>
            <person name="Labutti K."/>
            <person name="Salamov A."/>
            <person name="Andreopoulos B."/>
            <person name="Baker S."/>
            <person name="Barry K."/>
            <person name="Bills G."/>
            <person name="Bluhm B."/>
            <person name="Cannon C."/>
            <person name="Castanera R."/>
            <person name="Culley D."/>
            <person name="Daum C."/>
            <person name="Ezra D."/>
            <person name="Gonzalez J."/>
            <person name="Henrissat B."/>
            <person name="Kuo A."/>
            <person name="Liang C."/>
            <person name="Lipzen A."/>
            <person name="Lutzoni F."/>
            <person name="Magnuson J."/>
            <person name="Mondo S."/>
            <person name="Nolan M."/>
            <person name="Ohm R."/>
            <person name="Pangilinan J."/>
            <person name="Park H.-J."/>
            <person name="Ramirez L."/>
            <person name="Alfaro M."/>
            <person name="Sun H."/>
            <person name="Tritt A."/>
            <person name="Yoshinaga Y."/>
            <person name="Zwiers L.-H."/>
            <person name="Turgeon B."/>
            <person name="Goodwin S."/>
            <person name="Spatafora J."/>
            <person name="Crous P."/>
            <person name="Grigoriev I."/>
        </authorList>
    </citation>
    <scope>NUCLEOTIDE SEQUENCE</scope>
    <source>
        <strain evidence="1">CBS 269.34</strain>
    </source>
</reference>
<dbReference type="EMBL" id="MU004197">
    <property type="protein sequence ID" value="KAF2490341.1"/>
    <property type="molecule type" value="Genomic_DNA"/>
</dbReference>
<organism evidence="1 2">
    <name type="scientific">Lophium mytilinum</name>
    <dbReference type="NCBI Taxonomy" id="390894"/>
    <lineage>
        <taxon>Eukaryota</taxon>
        <taxon>Fungi</taxon>
        <taxon>Dikarya</taxon>
        <taxon>Ascomycota</taxon>
        <taxon>Pezizomycotina</taxon>
        <taxon>Dothideomycetes</taxon>
        <taxon>Pleosporomycetidae</taxon>
        <taxon>Mytilinidiales</taxon>
        <taxon>Mytilinidiaceae</taxon>
        <taxon>Lophium</taxon>
    </lineage>
</organism>
<dbReference type="InterPro" id="IPR052741">
    <property type="entry name" value="Mitochondrial_HTD2"/>
</dbReference>
<gene>
    <name evidence="1" type="ORF">BU16DRAFT_470742</name>
</gene>
<dbReference type="GO" id="GO:0005739">
    <property type="term" value="C:mitochondrion"/>
    <property type="evidence" value="ECO:0007669"/>
    <property type="project" value="TreeGrafter"/>
</dbReference>
<dbReference type="GO" id="GO:0019171">
    <property type="term" value="F:(3R)-hydroxyacyl-[acyl-carrier-protein] dehydratase activity"/>
    <property type="evidence" value="ECO:0007669"/>
    <property type="project" value="TreeGrafter"/>
</dbReference>
<name>A0A6A6QDX0_9PEZI</name>
<dbReference type="InterPro" id="IPR029069">
    <property type="entry name" value="HotDog_dom_sf"/>
</dbReference>
<sequence>MSHLTRNPPFPRHASTLPHALRDEMTSRRLPLIYDFLTTDSDHKLRRSLQSFAAYDASSIPAQDQFNGSVYAKALTPNLDAAHHLVYFNPAIPADELLADGTDPLQSPGEPFVRRMWAGGSLRFRPGGKAVLDGRRWVCHEFVRDVQVKGREGTEKVFVGIERRMASLEELGVEQQVEIDEDVVRAKLWHASEEEFGAASVIERRNIVFMRERTGEELMVLKEAVGKPGKMLLPQHKPDCEHVLTPTPSLLFRFSALTFNAHAIHLDPSYCRDIEGHRNLLVHGPLTLTLLMDLLGNHLRVDPFQVHPSIDSFEYRNLAPLYANEPLRLCGRSIDHNKYELWAETPEGGIACKGVARTTVDKEDARAKL</sequence>
<protein>
    <recommendedName>
        <fullName evidence="3">Thioesterase/thiol ester dehydrase-isomerase</fullName>
    </recommendedName>
</protein>
<keyword evidence="2" id="KW-1185">Reference proteome</keyword>
<evidence type="ECO:0000313" key="2">
    <source>
        <dbReference type="Proteomes" id="UP000799750"/>
    </source>
</evidence>
<evidence type="ECO:0000313" key="1">
    <source>
        <dbReference type="EMBL" id="KAF2490341.1"/>
    </source>
</evidence>
<proteinExistence type="predicted"/>
<dbReference type="PANTHER" id="PTHR28152">
    <property type="entry name" value="HYDROXYACYL-THIOESTER DEHYDRATASE TYPE 2, MITOCHONDRIAL"/>
    <property type="match status" value="1"/>
</dbReference>